<dbReference type="OrthoDB" id="214851at2157"/>
<organism evidence="4 5">
    <name type="scientific">Halorhabdus utahensis (strain DSM 12940 / JCM 11049 / AX-2)</name>
    <dbReference type="NCBI Taxonomy" id="519442"/>
    <lineage>
        <taxon>Archaea</taxon>
        <taxon>Methanobacteriati</taxon>
        <taxon>Methanobacteriota</taxon>
        <taxon>Stenosarchaea group</taxon>
        <taxon>Halobacteria</taxon>
        <taxon>Halobacteriales</taxon>
        <taxon>Haloarculaceae</taxon>
        <taxon>Halorhabdus</taxon>
    </lineage>
</organism>
<sequence>MTRWAAFVGLTGVVVSLVVVLAFLTQRLLDAEPSARRSTVRLQPTGLDPAVTRSRWVRVRPAGRSTPTGGTTSPRASPASIPTVALFVNVVLTQGVFGGVLLVGALVFSIPLSAFGVGPASLGALAPAVGLGIGLGIGLWIGSELAVAVADWADIDYDQGVRAMLTPTTRGEWVLLLGVVLPIVAASEEFIFRAAAIGVPAAGLDASPWALAVVSSLAFGVAHGAQGRAGVVVTGVLGLALASVYIATGSLLVVIVAHYVLNATEFLVHERRGVDPIAG</sequence>
<feature type="domain" description="CAAX prenyl protease 2/Lysostaphin resistance protein A-like" evidence="3">
    <location>
        <begin position="173"/>
        <end position="263"/>
    </location>
</feature>
<feature type="compositionally biased region" description="Low complexity" evidence="1">
    <location>
        <begin position="60"/>
        <end position="77"/>
    </location>
</feature>
<dbReference type="PANTHER" id="PTHR36435:SF1">
    <property type="entry name" value="CAAX AMINO TERMINAL PROTEASE FAMILY PROTEIN"/>
    <property type="match status" value="1"/>
</dbReference>
<feature type="transmembrane region" description="Helical" evidence="2">
    <location>
        <begin position="173"/>
        <end position="194"/>
    </location>
</feature>
<dbReference type="GO" id="GO:0004175">
    <property type="term" value="F:endopeptidase activity"/>
    <property type="evidence" value="ECO:0007669"/>
    <property type="project" value="UniProtKB-ARBA"/>
</dbReference>
<dbReference type="GeneID" id="8385205"/>
<keyword evidence="5" id="KW-1185">Reference proteome</keyword>
<dbReference type="Proteomes" id="UP000002071">
    <property type="component" value="Chromosome"/>
</dbReference>
<evidence type="ECO:0000313" key="4">
    <source>
        <dbReference type="EMBL" id="ACV13057.1"/>
    </source>
</evidence>
<evidence type="ECO:0000259" key="3">
    <source>
        <dbReference type="Pfam" id="PF02517"/>
    </source>
</evidence>
<accession>C7NRV2</accession>
<dbReference type="RefSeq" id="WP_015790619.1">
    <property type="nucleotide sequence ID" value="NC_013158.1"/>
</dbReference>
<dbReference type="Pfam" id="PF02517">
    <property type="entry name" value="Rce1-like"/>
    <property type="match status" value="1"/>
</dbReference>
<dbReference type="GO" id="GO:0080120">
    <property type="term" value="P:CAAX-box protein maturation"/>
    <property type="evidence" value="ECO:0007669"/>
    <property type="project" value="UniProtKB-ARBA"/>
</dbReference>
<dbReference type="PANTHER" id="PTHR36435">
    <property type="entry name" value="SLR1288 PROTEIN"/>
    <property type="match status" value="1"/>
</dbReference>
<feature type="transmembrane region" description="Helical" evidence="2">
    <location>
        <begin position="237"/>
        <end position="261"/>
    </location>
</feature>
<evidence type="ECO:0000256" key="2">
    <source>
        <dbReference type="SAM" id="Phobius"/>
    </source>
</evidence>
<feature type="transmembrane region" description="Helical" evidence="2">
    <location>
        <begin position="6"/>
        <end position="29"/>
    </location>
</feature>
<dbReference type="KEGG" id="hut:Huta_2896"/>
<dbReference type="EMBL" id="CP001687">
    <property type="protein sequence ID" value="ACV13057.1"/>
    <property type="molecule type" value="Genomic_DNA"/>
</dbReference>
<gene>
    <name evidence="4" type="ordered locus">Huta_2896</name>
</gene>
<dbReference type="InterPro" id="IPR052710">
    <property type="entry name" value="CAAX_protease"/>
</dbReference>
<evidence type="ECO:0000313" key="5">
    <source>
        <dbReference type="Proteomes" id="UP000002071"/>
    </source>
</evidence>
<evidence type="ECO:0000256" key="1">
    <source>
        <dbReference type="SAM" id="MobiDB-lite"/>
    </source>
</evidence>
<dbReference type="STRING" id="519442.Huta_2896"/>
<keyword evidence="2" id="KW-1133">Transmembrane helix</keyword>
<feature type="transmembrane region" description="Helical" evidence="2">
    <location>
        <begin position="206"/>
        <end position="225"/>
    </location>
</feature>
<name>C7NRV2_HALUD</name>
<feature type="transmembrane region" description="Helical" evidence="2">
    <location>
        <begin position="84"/>
        <end position="108"/>
    </location>
</feature>
<dbReference type="HOGENOM" id="CLU_061949_0_0_2"/>
<reference evidence="4 5" key="1">
    <citation type="journal article" date="2009" name="Stand. Genomic Sci.">
        <title>Complete genome sequence of Halorhabdus utahensis type strain (AX-2).</title>
        <authorList>
            <person name="Anderson I."/>
            <person name="Tindall B.J."/>
            <person name="Pomrenke H."/>
            <person name="Goker M."/>
            <person name="Lapidus A."/>
            <person name="Nolan M."/>
            <person name="Copeland A."/>
            <person name="Glavina Del Rio T."/>
            <person name="Chen F."/>
            <person name="Tice H."/>
            <person name="Cheng J.F."/>
            <person name="Lucas S."/>
            <person name="Chertkov O."/>
            <person name="Bruce D."/>
            <person name="Brettin T."/>
            <person name="Detter J.C."/>
            <person name="Han C."/>
            <person name="Goodwin L."/>
            <person name="Land M."/>
            <person name="Hauser L."/>
            <person name="Chang Y.J."/>
            <person name="Jeffries C.D."/>
            <person name="Pitluck S."/>
            <person name="Pati A."/>
            <person name="Mavromatis K."/>
            <person name="Ivanova N."/>
            <person name="Ovchinnikova G."/>
            <person name="Chen A."/>
            <person name="Palaniappan K."/>
            <person name="Chain P."/>
            <person name="Rohde M."/>
            <person name="Bristow J."/>
            <person name="Eisen J.A."/>
            <person name="Markowitz V."/>
            <person name="Hugenholtz P."/>
            <person name="Kyrpides N.C."/>
            <person name="Klenk H.P."/>
        </authorList>
    </citation>
    <scope>NUCLEOTIDE SEQUENCE [LARGE SCALE GENOMIC DNA]</scope>
    <source>
        <strain evidence="5">DSM 12940 / JCM 11049 / AX-2</strain>
    </source>
</reference>
<dbReference type="eggNOG" id="arCOG02770">
    <property type="taxonomic scope" value="Archaea"/>
</dbReference>
<feature type="transmembrane region" description="Helical" evidence="2">
    <location>
        <begin position="128"/>
        <end position="152"/>
    </location>
</feature>
<dbReference type="AlphaFoldDB" id="C7NRV2"/>
<keyword evidence="2" id="KW-0472">Membrane</keyword>
<feature type="region of interest" description="Disordered" evidence="1">
    <location>
        <begin position="58"/>
        <end position="77"/>
    </location>
</feature>
<dbReference type="InterPro" id="IPR003675">
    <property type="entry name" value="Rce1/LyrA-like_dom"/>
</dbReference>
<keyword evidence="2" id="KW-0812">Transmembrane</keyword>
<protein>
    <submittedName>
        <fullName evidence="4">Abortive infection protein</fullName>
    </submittedName>
</protein>
<proteinExistence type="predicted"/>